<dbReference type="PANTHER" id="PTHR30562:SF1">
    <property type="entry name" value="UVRABC SYSTEM PROTEIN C"/>
    <property type="match status" value="1"/>
</dbReference>
<keyword evidence="5 7" id="KW-0234">DNA repair</keyword>
<dbReference type="GO" id="GO:0009432">
    <property type="term" value="P:SOS response"/>
    <property type="evidence" value="ECO:0007669"/>
    <property type="project" value="UniProtKB-UniRule"/>
</dbReference>
<dbReference type="PANTHER" id="PTHR30562">
    <property type="entry name" value="UVRC/OXIDOREDUCTASE"/>
    <property type="match status" value="1"/>
</dbReference>
<sequence length="615" mass="68881">MAAEEIDPKKFPTAAGVYLMKGEDGTVLYVGKAKNLRNRLRSYFSSAAGDGRAQIRFLLPRVRTVETIVTDTEKEALILENTLIKKYRPRYNIHLRDDKTYVSVRIDPGEEFPALQVVRKVRADGALYFGPFSSGGAVRETLKEIYRIFPLRHYPLTTCRRRGRPCLFYQIGQCSAPCHGRISAAEYAGLVQGVVDLLSGREEAVVALLRERMKAVAAATRFEEAARLRDQIRSIEQTVERQKVVAPGGGDEDVIGLHREGGEVEVAILFIRQGKLIGRRNFSLEWRLDEDELLSSFLQQYYSREVLVPDRVLVPFAPADAETLGDWLGERRGRKVSVLAPQRGARAELVLMAARNAAETFRERGSRREARDGILEEIRTRLHLSREPRRMECFDISNVQGDFSVGSMVVTIDGEPARDQYRHFRIRTVTGADDYASLYEVLKRRLTRGISEDVLPDFILIDGGKGQLSVLAAVLEELGLSGRIDAAGIAKSRVVSNVRGKGVERSEERFFLPGRKNPLMLRQGGAALFMLERLRDEAHRFAITYHRKLRGKEALASALEEVEGIGPSRRKALLRHFGSLKRIRDASLEELSAAPGLPAAAARNLHAFLHPEGDA</sequence>
<reference evidence="11 12" key="1">
    <citation type="submission" date="2015-07" db="EMBL/GenBank/DDBJ databases">
        <title>Isolation and Genomic Characterization of a Novel Halophilic Metal-Reducing Deltaproteobacterium from the Deep Subsurface.</title>
        <authorList>
            <person name="Badalamenti J.P."/>
            <person name="Summers Z.M."/>
            <person name="Gralnick J.A."/>
            <person name="Bond D.R."/>
        </authorList>
    </citation>
    <scope>NUCLEOTIDE SEQUENCE [LARGE SCALE GENOMIC DNA]</scope>
    <source>
        <strain evidence="11 12">WTL</strain>
    </source>
</reference>
<comment type="subcellular location">
    <subcellularLocation>
        <location evidence="7">Cytoplasm</location>
    </subcellularLocation>
</comment>
<evidence type="ECO:0000256" key="7">
    <source>
        <dbReference type="HAMAP-Rule" id="MF_00203"/>
    </source>
</evidence>
<dbReference type="STRING" id="1603606.DSOUD_3070"/>
<dbReference type="NCBIfam" id="NF001824">
    <property type="entry name" value="PRK00558.1-5"/>
    <property type="match status" value="1"/>
</dbReference>
<dbReference type="InterPro" id="IPR000305">
    <property type="entry name" value="GIY-YIG_endonuc"/>
</dbReference>
<keyword evidence="4 7" id="KW-0267">Excision nuclease</keyword>
<keyword evidence="3 7" id="KW-0228">DNA excision</keyword>
<evidence type="ECO:0000313" key="11">
    <source>
        <dbReference type="EMBL" id="ALC17796.1"/>
    </source>
</evidence>
<evidence type="ECO:0000256" key="6">
    <source>
        <dbReference type="ARBA" id="ARBA00023236"/>
    </source>
</evidence>
<dbReference type="HAMAP" id="MF_00203">
    <property type="entry name" value="UvrC"/>
    <property type="match status" value="1"/>
</dbReference>
<dbReference type="NCBIfam" id="TIGR00194">
    <property type="entry name" value="uvrC"/>
    <property type="match status" value="1"/>
</dbReference>
<comment type="subunit">
    <text evidence="7">Interacts with UvrB in an incision complex.</text>
</comment>
<gene>
    <name evidence="7 11" type="primary">uvrC</name>
    <name evidence="11" type="ORF">DSOUD_3070</name>
</gene>
<dbReference type="Gene3D" id="3.40.1440.10">
    <property type="entry name" value="GIY-YIG endonuclease"/>
    <property type="match status" value="1"/>
</dbReference>
<dbReference type="Pfam" id="PF14520">
    <property type="entry name" value="HHH_5"/>
    <property type="match status" value="1"/>
</dbReference>
<comment type="similarity">
    <text evidence="7">Belongs to the UvrC family.</text>
</comment>
<dbReference type="AlphaFoldDB" id="A0A0M4D3K3"/>
<dbReference type="Proteomes" id="UP000057158">
    <property type="component" value="Chromosome"/>
</dbReference>
<accession>A0A0M4D3K3</accession>
<dbReference type="InterPro" id="IPR038476">
    <property type="entry name" value="UvrC_RNase_H_dom_sf"/>
</dbReference>
<dbReference type="EMBL" id="CP010802">
    <property type="protein sequence ID" value="ALC17796.1"/>
    <property type="molecule type" value="Genomic_DNA"/>
</dbReference>
<name>A0A0M4D3K3_9BACT</name>
<dbReference type="Pfam" id="PF08459">
    <property type="entry name" value="UvrC_RNaseH_dom"/>
    <property type="match status" value="1"/>
</dbReference>
<evidence type="ECO:0000259" key="8">
    <source>
        <dbReference type="PROSITE" id="PS50151"/>
    </source>
</evidence>
<evidence type="ECO:0000256" key="1">
    <source>
        <dbReference type="ARBA" id="ARBA00022490"/>
    </source>
</evidence>
<dbReference type="KEGG" id="des:DSOUD_3070"/>
<dbReference type="SUPFAM" id="SSF47781">
    <property type="entry name" value="RuvA domain 2-like"/>
    <property type="match status" value="1"/>
</dbReference>
<feature type="domain" description="UVR" evidence="8">
    <location>
        <begin position="203"/>
        <end position="238"/>
    </location>
</feature>
<dbReference type="Pfam" id="PF01541">
    <property type="entry name" value="GIY-YIG"/>
    <property type="match status" value="1"/>
</dbReference>
<dbReference type="InterPro" id="IPR035901">
    <property type="entry name" value="GIY-YIG_endonuc_sf"/>
</dbReference>
<evidence type="ECO:0000259" key="10">
    <source>
        <dbReference type="PROSITE" id="PS50165"/>
    </source>
</evidence>
<dbReference type="InterPro" id="IPR050066">
    <property type="entry name" value="UvrABC_protein_C"/>
</dbReference>
<dbReference type="Gene3D" id="4.10.860.10">
    <property type="entry name" value="UVR domain"/>
    <property type="match status" value="1"/>
</dbReference>
<dbReference type="GO" id="GO:0006289">
    <property type="term" value="P:nucleotide-excision repair"/>
    <property type="evidence" value="ECO:0007669"/>
    <property type="project" value="UniProtKB-UniRule"/>
</dbReference>
<evidence type="ECO:0000313" key="12">
    <source>
        <dbReference type="Proteomes" id="UP000057158"/>
    </source>
</evidence>
<protein>
    <recommendedName>
        <fullName evidence="7">UvrABC system protein C</fullName>
        <shortName evidence="7">Protein UvrC</shortName>
    </recommendedName>
    <alternativeName>
        <fullName evidence="7">Excinuclease ABC subunit C</fullName>
    </alternativeName>
</protein>
<dbReference type="Pfam" id="PF02151">
    <property type="entry name" value="UVR"/>
    <property type="match status" value="1"/>
</dbReference>
<dbReference type="GO" id="GO:0009381">
    <property type="term" value="F:excinuclease ABC activity"/>
    <property type="evidence" value="ECO:0007669"/>
    <property type="project" value="UniProtKB-UniRule"/>
</dbReference>
<evidence type="ECO:0000256" key="2">
    <source>
        <dbReference type="ARBA" id="ARBA00022763"/>
    </source>
</evidence>
<dbReference type="Gene3D" id="3.30.420.340">
    <property type="entry name" value="UvrC, RNAse H endonuclease domain"/>
    <property type="match status" value="1"/>
</dbReference>
<dbReference type="GO" id="GO:0005737">
    <property type="term" value="C:cytoplasm"/>
    <property type="evidence" value="ECO:0007669"/>
    <property type="project" value="UniProtKB-SubCell"/>
</dbReference>
<dbReference type="InterPro" id="IPR001162">
    <property type="entry name" value="UvrC_RNase_H_dom"/>
</dbReference>
<dbReference type="SUPFAM" id="SSF82771">
    <property type="entry name" value="GIY-YIG endonuclease"/>
    <property type="match status" value="1"/>
</dbReference>
<keyword evidence="12" id="KW-1185">Reference proteome</keyword>
<feature type="domain" description="UvrC family homology region profile" evidence="10">
    <location>
        <begin position="254"/>
        <end position="475"/>
    </location>
</feature>
<evidence type="ECO:0000256" key="3">
    <source>
        <dbReference type="ARBA" id="ARBA00022769"/>
    </source>
</evidence>
<dbReference type="Gene3D" id="1.10.150.20">
    <property type="entry name" value="5' to 3' exonuclease, C-terminal subdomain"/>
    <property type="match status" value="1"/>
</dbReference>
<keyword evidence="6 7" id="KW-0742">SOS response</keyword>
<dbReference type="PROSITE" id="PS50151">
    <property type="entry name" value="UVR"/>
    <property type="match status" value="1"/>
</dbReference>
<proteinExistence type="inferred from homology"/>
<keyword evidence="1 7" id="KW-0963">Cytoplasm</keyword>
<organism evidence="11 12">
    <name type="scientific">Desulfuromonas soudanensis</name>
    <dbReference type="NCBI Taxonomy" id="1603606"/>
    <lineage>
        <taxon>Bacteria</taxon>
        <taxon>Pseudomonadati</taxon>
        <taxon>Thermodesulfobacteriota</taxon>
        <taxon>Desulfuromonadia</taxon>
        <taxon>Desulfuromonadales</taxon>
        <taxon>Desulfuromonadaceae</taxon>
        <taxon>Desulfuromonas</taxon>
    </lineage>
</organism>
<evidence type="ECO:0000256" key="5">
    <source>
        <dbReference type="ARBA" id="ARBA00023204"/>
    </source>
</evidence>
<feature type="domain" description="GIY-YIG" evidence="9">
    <location>
        <begin position="13"/>
        <end position="93"/>
    </location>
</feature>
<dbReference type="GO" id="GO:0003677">
    <property type="term" value="F:DNA binding"/>
    <property type="evidence" value="ECO:0007669"/>
    <property type="project" value="UniProtKB-UniRule"/>
</dbReference>
<dbReference type="PROSITE" id="PS50165">
    <property type="entry name" value="UVRC"/>
    <property type="match status" value="1"/>
</dbReference>
<evidence type="ECO:0000259" key="9">
    <source>
        <dbReference type="PROSITE" id="PS50164"/>
    </source>
</evidence>
<dbReference type="FunFam" id="3.40.1440.10:FF:000001">
    <property type="entry name" value="UvrABC system protein C"/>
    <property type="match status" value="1"/>
</dbReference>
<dbReference type="InterPro" id="IPR036876">
    <property type="entry name" value="UVR_dom_sf"/>
</dbReference>
<dbReference type="InterPro" id="IPR004791">
    <property type="entry name" value="UvrC"/>
</dbReference>
<evidence type="ECO:0000256" key="4">
    <source>
        <dbReference type="ARBA" id="ARBA00022881"/>
    </source>
</evidence>
<dbReference type="PROSITE" id="PS50164">
    <property type="entry name" value="GIY_YIG"/>
    <property type="match status" value="1"/>
</dbReference>
<dbReference type="GO" id="GO:0009380">
    <property type="term" value="C:excinuclease repair complex"/>
    <property type="evidence" value="ECO:0007669"/>
    <property type="project" value="InterPro"/>
</dbReference>
<dbReference type="Pfam" id="PF22920">
    <property type="entry name" value="UvrC_RNaseH"/>
    <property type="match status" value="1"/>
</dbReference>
<keyword evidence="2 7" id="KW-0227">DNA damage</keyword>
<dbReference type="InterPro" id="IPR010994">
    <property type="entry name" value="RuvA_2-like"/>
</dbReference>
<dbReference type="InterPro" id="IPR047296">
    <property type="entry name" value="GIY-YIG_UvrC_Cho"/>
</dbReference>
<dbReference type="SUPFAM" id="SSF46600">
    <property type="entry name" value="C-terminal UvrC-binding domain of UvrB"/>
    <property type="match status" value="1"/>
</dbReference>
<dbReference type="SMART" id="SM00465">
    <property type="entry name" value="GIYc"/>
    <property type="match status" value="1"/>
</dbReference>
<comment type="function">
    <text evidence="7">The UvrABC repair system catalyzes the recognition and processing of DNA lesions. UvrC both incises the 5' and 3' sides of the lesion. The N-terminal half is responsible for the 3' incision and the C-terminal half is responsible for the 5' incision.</text>
</comment>
<dbReference type="InterPro" id="IPR001943">
    <property type="entry name" value="UVR_dom"/>
</dbReference>
<dbReference type="PATRIC" id="fig|1603606.3.peg.3313"/>
<dbReference type="CDD" id="cd10434">
    <property type="entry name" value="GIY-YIG_UvrC_Cho"/>
    <property type="match status" value="1"/>
</dbReference>
<dbReference type="RefSeq" id="WP_232426458.1">
    <property type="nucleotide sequence ID" value="NZ_CP010802.1"/>
</dbReference>